<reference evidence="14" key="1">
    <citation type="submission" date="2025-08" db="UniProtKB">
        <authorList>
            <consortium name="Ensembl"/>
        </authorList>
    </citation>
    <scope>IDENTIFICATION</scope>
</reference>
<dbReference type="Ensembl" id="ENSPTXT00000020652.1">
    <property type="protein sequence ID" value="ENSPTXP00000020045.1"/>
    <property type="gene ID" value="ENSPTXG00000013866.1"/>
</dbReference>
<feature type="transmembrane region" description="Helical" evidence="12">
    <location>
        <begin position="98"/>
        <end position="120"/>
    </location>
</feature>
<sequence>MTSTNETVVIEFILIGLSDQPRAQVIFFWLLLMVYLISLLGNGLIITLIIVDPQLHTPMYFFICVLSFIDFILTNNALPEVLINCFIYRPTITFSRCLSQMYLGLLLVSTECVVLAVMAYDRFAAVCKPLHYMQIMSWRLCICLMAVSVGFTSLTTLTNALLRPTNFCGQYVINHFVCELQSFLKLACSDKQISEIFMQIVTFTIVIPPFGFIVMTYGKIGHAVLRIHSSQGRRKAFSTCSSHLAVASIFYGTIMFMYLMPQEKTISDKEKIISVVYGALTPMLNPIIYSLKNKDVKRAFWKLIGQKMKG</sequence>
<feature type="transmembrane region" description="Helical" evidence="12">
    <location>
        <begin position="26"/>
        <end position="51"/>
    </location>
</feature>
<dbReference type="FunFam" id="1.20.1070.10:FF:000015">
    <property type="entry name" value="Olfactory receptor"/>
    <property type="match status" value="1"/>
</dbReference>
<dbReference type="PRINTS" id="PR00245">
    <property type="entry name" value="OLFACTORYR"/>
</dbReference>
<evidence type="ECO:0000256" key="10">
    <source>
        <dbReference type="ARBA" id="ARBA00023224"/>
    </source>
</evidence>
<evidence type="ECO:0000256" key="3">
    <source>
        <dbReference type="ARBA" id="ARBA00022606"/>
    </source>
</evidence>
<evidence type="ECO:0000256" key="7">
    <source>
        <dbReference type="ARBA" id="ARBA00023040"/>
    </source>
</evidence>
<evidence type="ECO:0000256" key="5">
    <source>
        <dbReference type="ARBA" id="ARBA00022725"/>
    </source>
</evidence>
<name>A0A670Z8A8_PSETE</name>
<dbReference type="Proteomes" id="UP000472273">
    <property type="component" value="Unplaced"/>
</dbReference>
<evidence type="ECO:0000256" key="8">
    <source>
        <dbReference type="ARBA" id="ARBA00023136"/>
    </source>
</evidence>
<dbReference type="PROSITE" id="PS50262">
    <property type="entry name" value="G_PROTEIN_RECEP_F1_2"/>
    <property type="match status" value="1"/>
</dbReference>
<dbReference type="CDD" id="cd15431">
    <property type="entry name" value="7tmA_OR13H-like"/>
    <property type="match status" value="1"/>
</dbReference>
<feature type="transmembrane region" description="Helical" evidence="12">
    <location>
        <begin position="58"/>
        <end position="78"/>
    </location>
</feature>
<organism evidence="14 15">
    <name type="scientific">Pseudonaja textilis</name>
    <name type="common">Eastern brown snake</name>
    <dbReference type="NCBI Taxonomy" id="8673"/>
    <lineage>
        <taxon>Eukaryota</taxon>
        <taxon>Metazoa</taxon>
        <taxon>Chordata</taxon>
        <taxon>Craniata</taxon>
        <taxon>Vertebrata</taxon>
        <taxon>Euteleostomi</taxon>
        <taxon>Lepidosauria</taxon>
        <taxon>Squamata</taxon>
        <taxon>Bifurcata</taxon>
        <taxon>Unidentata</taxon>
        <taxon>Episquamata</taxon>
        <taxon>Toxicofera</taxon>
        <taxon>Serpentes</taxon>
        <taxon>Colubroidea</taxon>
        <taxon>Elapidae</taxon>
        <taxon>Hydrophiinae</taxon>
        <taxon>Pseudonaja</taxon>
    </lineage>
</organism>
<reference evidence="14" key="2">
    <citation type="submission" date="2025-09" db="UniProtKB">
        <authorList>
            <consortium name="Ensembl"/>
        </authorList>
    </citation>
    <scope>IDENTIFICATION</scope>
</reference>
<dbReference type="PRINTS" id="PR00237">
    <property type="entry name" value="GPCRRHODOPSN"/>
</dbReference>
<dbReference type="GO" id="GO:0004984">
    <property type="term" value="F:olfactory receptor activity"/>
    <property type="evidence" value="ECO:0007669"/>
    <property type="project" value="InterPro"/>
</dbReference>
<proteinExistence type="inferred from homology"/>
<keyword evidence="2 12" id="KW-1003">Cell membrane</keyword>
<feature type="domain" description="G-protein coupled receptors family 1 profile" evidence="13">
    <location>
        <begin position="41"/>
        <end position="289"/>
    </location>
</feature>
<keyword evidence="9 11" id="KW-0675">Receptor</keyword>
<dbReference type="GeneTree" id="ENSGT01140000282496"/>
<keyword evidence="4 11" id="KW-0812">Transmembrane</keyword>
<evidence type="ECO:0000313" key="14">
    <source>
        <dbReference type="Ensembl" id="ENSPTXP00000020045.1"/>
    </source>
</evidence>
<keyword evidence="8 12" id="KW-0472">Membrane</keyword>
<feature type="transmembrane region" description="Helical" evidence="12">
    <location>
        <begin position="140"/>
        <end position="162"/>
    </location>
</feature>
<dbReference type="SUPFAM" id="SSF81321">
    <property type="entry name" value="Family A G protein-coupled receptor-like"/>
    <property type="match status" value="1"/>
</dbReference>
<evidence type="ECO:0000256" key="9">
    <source>
        <dbReference type="ARBA" id="ARBA00023170"/>
    </source>
</evidence>
<dbReference type="PROSITE" id="PS00237">
    <property type="entry name" value="G_PROTEIN_RECEP_F1_1"/>
    <property type="match status" value="1"/>
</dbReference>
<evidence type="ECO:0000256" key="6">
    <source>
        <dbReference type="ARBA" id="ARBA00022989"/>
    </source>
</evidence>
<keyword evidence="3 12" id="KW-0716">Sensory transduction</keyword>
<dbReference type="AlphaFoldDB" id="A0A670Z8A8"/>
<keyword evidence="15" id="KW-1185">Reference proteome</keyword>
<keyword evidence="5 12" id="KW-0552">Olfaction</keyword>
<protein>
    <recommendedName>
        <fullName evidence="12">Olfactory receptor</fullName>
    </recommendedName>
</protein>
<evidence type="ECO:0000256" key="1">
    <source>
        <dbReference type="ARBA" id="ARBA00004651"/>
    </source>
</evidence>
<evidence type="ECO:0000313" key="15">
    <source>
        <dbReference type="Proteomes" id="UP000472273"/>
    </source>
</evidence>
<dbReference type="InterPro" id="IPR000276">
    <property type="entry name" value="GPCR_Rhodpsn"/>
</dbReference>
<dbReference type="GO" id="GO:0005886">
    <property type="term" value="C:plasma membrane"/>
    <property type="evidence" value="ECO:0007669"/>
    <property type="project" value="UniProtKB-SubCell"/>
</dbReference>
<keyword evidence="6 12" id="KW-1133">Transmembrane helix</keyword>
<dbReference type="GO" id="GO:0004930">
    <property type="term" value="F:G protein-coupled receptor activity"/>
    <property type="evidence" value="ECO:0007669"/>
    <property type="project" value="UniProtKB-KW"/>
</dbReference>
<dbReference type="OMA" id="YNIVMAS"/>
<keyword evidence="7 11" id="KW-0297">G-protein coupled receptor</keyword>
<dbReference type="InterPro" id="IPR017452">
    <property type="entry name" value="GPCR_Rhodpsn_7TM"/>
</dbReference>
<accession>A0A670Z8A8</accession>
<keyword evidence="10 11" id="KW-0807">Transducer</keyword>
<evidence type="ECO:0000259" key="13">
    <source>
        <dbReference type="PROSITE" id="PS50262"/>
    </source>
</evidence>
<feature type="transmembrane region" description="Helical" evidence="12">
    <location>
        <begin position="196"/>
        <end position="215"/>
    </location>
</feature>
<dbReference type="PANTHER" id="PTHR26453">
    <property type="entry name" value="OLFACTORY RECEPTOR"/>
    <property type="match status" value="1"/>
</dbReference>
<dbReference type="SMART" id="SM01381">
    <property type="entry name" value="7TM_GPCR_Srsx"/>
    <property type="match status" value="1"/>
</dbReference>
<evidence type="ECO:0000256" key="11">
    <source>
        <dbReference type="RuleBase" id="RU000688"/>
    </source>
</evidence>
<feature type="transmembrane region" description="Helical" evidence="12">
    <location>
        <begin position="272"/>
        <end position="291"/>
    </location>
</feature>
<feature type="transmembrane region" description="Helical" evidence="12">
    <location>
        <begin position="236"/>
        <end position="260"/>
    </location>
</feature>
<comment type="similarity">
    <text evidence="11">Belongs to the G-protein coupled receptor 1 family.</text>
</comment>
<dbReference type="InterPro" id="IPR000725">
    <property type="entry name" value="Olfact_rcpt"/>
</dbReference>
<dbReference type="Gene3D" id="1.20.1070.10">
    <property type="entry name" value="Rhodopsin 7-helix transmembrane proteins"/>
    <property type="match status" value="1"/>
</dbReference>
<evidence type="ECO:0000256" key="4">
    <source>
        <dbReference type="ARBA" id="ARBA00022692"/>
    </source>
</evidence>
<comment type="subcellular location">
    <subcellularLocation>
        <location evidence="1 12">Cell membrane</location>
        <topology evidence="1 12">Multi-pass membrane protein</topology>
    </subcellularLocation>
</comment>
<dbReference type="Pfam" id="PF13853">
    <property type="entry name" value="7tm_4"/>
    <property type="match status" value="1"/>
</dbReference>
<evidence type="ECO:0000256" key="2">
    <source>
        <dbReference type="ARBA" id="ARBA00022475"/>
    </source>
</evidence>
<evidence type="ECO:0000256" key="12">
    <source>
        <dbReference type="RuleBase" id="RU363047"/>
    </source>
</evidence>